<reference evidence="2" key="1">
    <citation type="journal article" date="2022" name="Mol. Ecol. Resour.">
        <title>The genomes of chicory, endive, great burdock and yacon provide insights into Asteraceae palaeo-polyploidization history and plant inulin production.</title>
        <authorList>
            <person name="Fan W."/>
            <person name="Wang S."/>
            <person name="Wang H."/>
            <person name="Wang A."/>
            <person name="Jiang F."/>
            <person name="Liu H."/>
            <person name="Zhao H."/>
            <person name="Xu D."/>
            <person name="Zhang Y."/>
        </authorList>
    </citation>
    <scope>NUCLEOTIDE SEQUENCE [LARGE SCALE GENOMIC DNA]</scope>
    <source>
        <strain evidence="2">cv. Punajuju</strain>
    </source>
</reference>
<reference evidence="1 2" key="2">
    <citation type="journal article" date="2022" name="Mol. Ecol. Resour.">
        <title>The genomes of chicory, endive, great burdock and yacon provide insights into Asteraceae paleo-polyploidization history and plant inulin production.</title>
        <authorList>
            <person name="Fan W."/>
            <person name="Wang S."/>
            <person name="Wang H."/>
            <person name="Wang A."/>
            <person name="Jiang F."/>
            <person name="Liu H."/>
            <person name="Zhao H."/>
            <person name="Xu D."/>
            <person name="Zhang Y."/>
        </authorList>
    </citation>
    <scope>NUCLEOTIDE SEQUENCE [LARGE SCALE GENOMIC DNA]</scope>
    <source>
        <strain evidence="2">cv. Punajuju</strain>
        <tissue evidence="1">Leaves</tissue>
    </source>
</reference>
<protein>
    <submittedName>
        <fullName evidence="1">Uncharacterized protein</fullName>
    </submittedName>
</protein>
<sequence>MGCVFSKEISSSGPLSSEIIVDKRQNRYSGLHIHFGRSEVNTDSDGAIGCCGEAQNAVDQKREKNSGARPRGKRRRSKPNPRPSNPPKNIYGEQVIVGYPTWLFVVVGEAINAGHPKGLIPMIKSTM</sequence>
<dbReference type="Proteomes" id="UP001055811">
    <property type="component" value="Linkage Group LG05"/>
</dbReference>
<organism evidence="1 2">
    <name type="scientific">Cichorium intybus</name>
    <name type="common">Chicory</name>
    <dbReference type="NCBI Taxonomy" id="13427"/>
    <lineage>
        <taxon>Eukaryota</taxon>
        <taxon>Viridiplantae</taxon>
        <taxon>Streptophyta</taxon>
        <taxon>Embryophyta</taxon>
        <taxon>Tracheophyta</taxon>
        <taxon>Spermatophyta</taxon>
        <taxon>Magnoliopsida</taxon>
        <taxon>eudicotyledons</taxon>
        <taxon>Gunneridae</taxon>
        <taxon>Pentapetalae</taxon>
        <taxon>asterids</taxon>
        <taxon>campanulids</taxon>
        <taxon>Asterales</taxon>
        <taxon>Asteraceae</taxon>
        <taxon>Cichorioideae</taxon>
        <taxon>Cichorieae</taxon>
        <taxon>Cichoriinae</taxon>
        <taxon>Cichorium</taxon>
    </lineage>
</organism>
<evidence type="ECO:0000313" key="1">
    <source>
        <dbReference type="EMBL" id="KAI3740248.1"/>
    </source>
</evidence>
<evidence type="ECO:0000313" key="2">
    <source>
        <dbReference type="Proteomes" id="UP001055811"/>
    </source>
</evidence>
<keyword evidence="2" id="KW-1185">Reference proteome</keyword>
<dbReference type="EMBL" id="CM042013">
    <property type="protein sequence ID" value="KAI3740248.1"/>
    <property type="molecule type" value="Genomic_DNA"/>
</dbReference>
<proteinExistence type="predicted"/>
<comment type="caution">
    <text evidence="1">The sequence shown here is derived from an EMBL/GenBank/DDBJ whole genome shotgun (WGS) entry which is preliminary data.</text>
</comment>
<gene>
    <name evidence="1" type="ORF">L2E82_30673</name>
</gene>
<name>A0ACB9D1C0_CICIN</name>
<accession>A0ACB9D1C0</accession>